<evidence type="ECO:0008006" key="4">
    <source>
        <dbReference type="Google" id="ProtNLM"/>
    </source>
</evidence>
<accession>A0A0C1FJE9</accession>
<dbReference type="Proteomes" id="UP000031473">
    <property type="component" value="Unassembled WGS sequence"/>
</dbReference>
<dbReference type="OrthoDB" id="9935831at2"/>
<dbReference type="InterPro" id="IPR025363">
    <property type="entry name" value="DUF4267"/>
</dbReference>
<dbReference type="STRING" id="266749.SAMN05421876_11320"/>
<evidence type="ECO:0000313" key="2">
    <source>
        <dbReference type="EMBL" id="KIA88039.1"/>
    </source>
</evidence>
<keyword evidence="1" id="KW-0812">Transmembrane</keyword>
<feature type="transmembrane region" description="Helical" evidence="1">
    <location>
        <begin position="109"/>
        <end position="126"/>
    </location>
</feature>
<feature type="transmembrane region" description="Helical" evidence="1">
    <location>
        <begin position="78"/>
        <end position="103"/>
    </location>
</feature>
<reference evidence="2 3" key="1">
    <citation type="submission" date="2014-10" db="EMBL/GenBank/DDBJ databases">
        <title>Kaistella jeonii genome.</title>
        <authorList>
            <person name="Clayton J.T."/>
            <person name="Newman J.D."/>
        </authorList>
    </citation>
    <scope>NUCLEOTIDE SEQUENCE [LARGE SCALE GENOMIC DNA]</scope>
    <source>
        <strain evidence="2 3">DSM 17048</strain>
    </source>
</reference>
<name>A0A0C1FJE9_9FLAO</name>
<dbReference type="AlphaFoldDB" id="A0A0C1FJE9"/>
<evidence type="ECO:0000313" key="3">
    <source>
        <dbReference type="Proteomes" id="UP000031473"/>
    </source>
</evidence>
<evidence type="ECO:0000256" key="1">
    <source>
        <dbReference type="SAM" id="Phobius"/>
    </source>
</evidence>
<keyword evidence="1" id="KW-1133">Transmembrane helix</keyword>
<feature type="transmembrane region" description="Helical" evidence="1">
    <location>
        <begin position="12"/>
        <end position="31"/>
    </location>
</feature>
<dbReference type="RefSeq" id="WP_039353915.1">
    <property type="nucleotide sequence ID" value="NZ_FOLA01000013.1"/>
</dbReference>
<organism evidence="2 3">
    <name type="scientific">Kaistella jeonii</name>
    <dbReference type="NCBI Taxonomy" id="266749"/>
    <lineage>
        <taxon>Bacteria</taxon>
        <taxon>Pseudomonadati</taxon>
        <taxon>Bacteroidota</taxon>
        <taxon>Flavobacteriia</taxon>
        <taxon>Flavobacteriales</taxon>
        <taxon>Weeksellaceae</taxon>
        <taxon>Chryseobacterium group</taxon>
        <taxon>Kaistella</taxon>
    </lineage>
</organism>
<keyword evidence="1" id="KW-0472">Membrane</keyword>
<protein>
    <recommendedName>
        <fullName evidence="4">DUF4267 domain-containing protein</fullName>
    </recommendedName>
</protein>
<dbReference type="Pfam" id="PF14087">
    <property type="entry name" value="DUF4267"/>
    <property type="match status" value="1"/>
</dbReference>
<dbReference type="EMBL" id="JSYL01000011">
    <property type="protein sequence ID" value="KIA88039.1"/>
    <property type="molecule type" value="Genomic_DNA"/>
</dbReference>
<keyword evidence="3" id="KW-1185">Reference proteome</keyword>
<proteinExistence type="predicted"/>
<gene>
    <name evidence="2" type="ORF">OA86_12630</name>
</gene>
<comment type="caution">
    <text evidence="2">The sequence shown here is derived from an EMBL/GenBank/DDBJ whole genome shotgun (WGS) entry which is preliminary data.</text>
</comment>
<feature type="transmembrane region" description="Helical" evidence="1">
    <location>
        <begin position="51"/>
        <end position="71"/>
    </location>
</feature>
<sequence length="130" mass="14259">MTTEKKIKIAQYLCLLPGIFLIVSGVMILIFPNAASVLFDIKNIDTLKEPMALSIGIRQLSIGLMITILVLSNQLKALGLIMLIGAMVPLTDFFVFSPLIGWISALRHAAPVPLIFGLGLFLTYLTRKTE</sequence>